<feature type="region of interest" description="Disordered" evidence="7">
    <location>
        <begin position="679"/>
        <end position="705"/>
    </location>
</feature>
<dbReference type="Proteomes" id="UP000835052">
    <property type="component" value="Unassembled WGS sequence"/>
</dbReference>
<dbReference type="InterPro" id="IPR009071">
    <property type="entry name" value="HMG_box_dom"/>
</dbReference>
<keyword evidence="10" id="KW-1185">Reference proteome</keyword>
<dbReference type="PANTHER" id="PTHR13059">
    <property type="entry name" value="HMG-BOX TRANSCRIPTION FACTOR BBX"/>
    <property type="match status" value="1"/>
</dbReference>
<dbReference type="PANTHER" id="PTHR13059:SF13">
    <property type="entry name" value="PROTEIN CAPICUA HOMOLOG"/>
    <property type="match status" value="1"/>
</dbReference>
<sequence>MEWSHDDERGSAVIASGSSAPSDVTEVASALLGLNRAAPGSLFARAAEQSFMPNSAPPRIPSVGQSSMFQPKINPISAPANIRPEEQNFDSFRAERAQQAFLTMSNLRFDNAYAQMQQLLPSLMPPPGARRRLDDVTSVSSTSTHPFGSPILSQNNLFQLNPAILSHITAPLLQQQAQILQQQLAAQQQANNNNIKALKKEPEEEEEVRRSEGEEAEQEQEDEDDNVSVCQKMEEPDDDDDSTNGNAGAGASSSSSNPHGSSSNFQINGGSGGSSSGGVTSSGAGNPTTPGDKMAATEISHELRIQTQGLMSYDQLMSSQQNTNTTISSDLQLTNNVFAEPKFDLLGGQQSKPAMATSSASSRDPNSLMATLGIEKDNVGKKKSKARNTNPDHIRRPMNAFMIFSKRHRPLVHQKYPNRDNRTVSKILGEWWYALGTDEKAEYHKLATQVKEAHFKAHPEWKWSNKEKKRTDSTASTPAVCTPNKSTVFDFEMGNADDLARACMDGSALLSPITPLTPMTPMTPVTGFRPFIRPEQQAAGLRASPGDFGASMGLPSPALVNGLSAFLPPNVGLPSSSQLNAAFDVNALHRATLTAQPNYTNFFEQQAAIANAIHALSPHSHLMPVNRVAPICSLLTNTTPLTRPLPSEETQSHPSKSLGNTIEEEQVGIPLLQKRMESISVSSEQEVDVEDEAEETTDLDVSSIDEEPEDTLAQKPFILQPTPAQLGMARGKKRVTSSVSMEIDVETVDSVTDEPTPKLFKRDDATMDRLLEEVGFTQKFAMLPEFVPSAELSTSVSLPATPMYMARTMSVPQSALPTVGEVSPSSASFQSPLSNPGTAPPHVFFGANFNPEVVFEQSAPMTPVPHASEKGSNKKLLEIRRLFVTKFLKDVGLFPTTLETHSFQQRNKTIFPTKGCLVLKIREVRQRMMAAIKEAALNGITDAGMTKGGRRRLPKIKITAAVGPSSTSA</sequence>
<dbReference type="GO" id="GO:0000977">
    <property type="term" value="F:RNA polymerase II transcription regulatory region sequence-specific DNA binding"/>
    <property type="evidence" value="ECO:0007669"/>
    <property type="project" value="TreeGrafter"/>
</dbReference>
<evidence type="ECO:0000259" key="8">
    <source>
        <dbReference type="PROSITE" id="PS50118"/>
    </source>
</evidence>
<feature type="compositionally biased region" description="Basic and acidic residues" evidence="7">
    <location>
        <begin position="198"/>
        <end position="213"/>
    </location>
</feature>
<dbReference type="CDD" id="cd21990">
    <property type="entry name" value="HMG-box_CIC-like"/>
    <property type="match status" value="1"/>
</dbReference>
<feature type="DNA-binding region" description="HMG box" evidence="6">
    <location>
        <begin position="394"/>
        <end position="462"/>
    </location>
</feature>
<gene>
    <name evidence="9" type="ORF">CAUJ_LOCUS9250</name>
</gene>
<evidence type="ECO:0000256" key="5">
    <source>
        <dbReference type="ARBA" id="ARBA00023242"/>
    </source>
</evidence>
<dbReference type="Pfam" id="PF00505">
    <property type="entry name" value="HMG_box"/>
    <property type="match status" value="1"/>
</dbReference>
<reference evidence="9" key="1">
    <citation type="submission" date="2020-10" db="EMBL/GenBank/DDBJ databases">
        <authorList>
            <person name="Kikuchi T."/>
        </authorList>
    </citation>
    <scope>NUCLEOTIDE SEQUENCE</scope>
    <source>
        <strain evidence="9">NKZ352</strain>
    </source>
</reference>
<dbReference type="GO" id="GO:0000981">
    <property type="term" value="F:DNA-binding transcription factor activity, RNA polymerase II-specific"/>
    <property type="evidence" value="ECO:0007669"/>
    <property type="project" value="TreeGrafter"/>
</dbReference>
<dbReference type="InterPro" id="IPR058606">
    <property type="entry name" value="HTH_Cic_C"/>
</dbReference>
<dbReference type="SUPFAM" id="SSF47095">
    <property type="entry name" value="HMG-box"/>
    <property type="match status" value="1"/>
</dbReference>
<dbReference type="PROSITE" id="PS50118">
    <property type="entry name" value="HMG_BOX_2"/>
    <property type="match status" value="1"/>
</dbReference>
<proteinExistence type="predicted"/>
<organism evidence="9 10">
    <name type="scientific">Caenorhabditis auriculariae</name>
    <dbReference type="NCBI Taxonomy" id="2777116"/>
    <lineage>
        <taxon>Eukaryota</taxon>
        <taxon>Metazoa</taxon>
        <taxon>Ecdysozoa</taxon>
        <taxon>Nematoda</taxon>
        <taxon>Chromadorea</taxon>
        <taxon>Rhabditida</taxon>
        <taxon>Rhabditina</taxon>
        <taxon>Rhabditomorpha</taxon>
        <taxon>Rhabditoidea</taxon>
        <taxon>Rhabditidae</taxon>
        <taxon>Peloderinae</taxon>
        <taxon>Caenorhabditis</taxon>
    </lineage>
</organism>
<name>A0A8S1HG72_9PELO</name>
<feature type="compositionally biased region" description="Acidic residues" evidence="7">
    <location>
        <begin position="214"/>
        <end position="226"/>
    </location>
</feature>
<protein>
    <recommendedName>
        <fullName evidence="8">HMG box domain-containing protein</fullName>
    </recommendedName>
</protein>
<dbReference type="InterPro" id="IPR058607">
    <property type="entry name" value="HMG-box_Cic-like"/>
</dbReference>
<evidence type="ECO:0000256" key="3">
    <source>
        <dbReference type="ARBA" id="ARBA00023125"/>
    </source>
</evidence>
<dbReference type="FunFam" id="1.10.30.10:FF:000075">
    <property type="entry name" value="Capicua transcriptional repressor a"/>
    <property type="match status" value="1"/>
</dbReference>
<feature type="region of interest" description="Disordered" evidence="7">
    <location>
        <begin position="196"/>
        <end position="293"/>
    </location>
</feature>
<feature type="domain" description="HMG box" evidence="8">
    <location>
        <begin position="394"/>
        <end position="462"/>
    </location>
</feature>
<evidence type="ECO:0000313" key="9">
    <source>
        <dbReference type="EMBL" id="CAD6193331.1"/>
    </source>
</evidence>
<keyword evidence="2" id="KW-0805">Transcription regulation</keyword>
<evidence type="ECO:0000313" key="10">
    <source>
        <dbReference type="Proteomes" id="UP000835052"/>
    </source>
</evidence>
<evidence type="ECO:0000256" key="6">
    <source>
        <dbReference type="PROSITE-ProRule" id="PRU00267"/>
    </source>
</evidence>
<evidence type="ECO:0000256" key="1">
    <source>
        <dbReference type="ARBA" id="ARBA00022553"/>
    </source>
</evidence>
<feature type="region of interest" description="Disordered" evidence="7">
    <location>
        <begin position="641"/>
        <end position="662"/>
    </location>
</feature>
<dbReference type="AlphaFoldDB" id="A0A8S1HG72"/>
<keyword evidence="3 6" id="KW-0238">DNA-binding</keyword>
<dbReference type="Pfam" id="PF25981">
    <property type="entry name" value="HTH_Cic_C"/>
    <property type="match status" value="1"/>
</dbReference>
<keyword evidence="1" id="KW-0597">Phosphoprotein</keyword>
<dbReference type="Gene3D" id="1.10.30.10">
    <property type="entry name" value="High mobility group box domain"/>
    <property type="match status" value="1"/>
</dbReference>
<dbReference type="InterPro" id="IPR036910">
    <property type="entry name" value="HMG_box_dom_sf"/>
</dbReference>
<evidence type="ECO:0000256" key="4">
    <source>
        <dbReference type="ARBA" id="ARBA00023163"/>
    </source>
</evidence>
<feature type="region of interest" description="Disordered" evidence="7">
    <location>
        <begin position="1"/>
        <end position="22"/>
    </location>
</feature>
<dbReference type="InterPro" id="IPR052412">
    <property type="entry name" value="CC-Dev_Transcription_Reg"/>
</dbReference>
<keyword evidence="4" id="KW-0804">Transcription</keyword>
<keyword evidence="5 6" id="KW-0539">Nucleus</keyword>
<feature type="compositionally biased region" description="Acidic residues" evidence="7">
    <location>
        <begin position="685"/>
        <end position="705"/>
    </location>
</feature>
<dbReference type="GO" id="GO:0005634">
    <property type="term" value="C:nucleus"/>
    <property type="evidence" value="ECO:0007669"/>
    <property type="project" value="UniProtKB-UniRule"/>
</dbReference>
<comment type="caution">
    <text evidence="9">The sequence shown here is derived from an EMBL/GenBank/DDBJ whole genome shotgun (WGS) entry which is preliminary data.</text>
</comment>
<feature type="compositionally biased region" description="Low complexity" evidence="7">
    <location>
        <begin position="243"/>
        <end position="268"/>
    </location>
</feature>
<feature type="compositionally biased region" description="Low complexity" evidence="7">
    <location>
        <begin position="277"/>
        <end position="286"/>
    </location>
</feature>
<dbReference type="OrthoDB" id="2377365at2759"/>
<feature type="compositionally biased region" description="Polar residues" evidence="7">
    <location>
        <begin position="648"/>
        <end position="660"/>
    </location>
</feature>
<dbReference type="EMBL" id="CAJGYM010000034">
    <property type="protein sequence ID" value="CAD6193331.1"/>
    <property type="molecule type" value="Genomic_DNA"/>
</dbReference>
<feature type="compositionally biased region" description="Basic and acidic residues" evidence="7">
    <location>
        <begin position="1"/>
        <end position="10"/>
    </location>
</feature>
<evidence type="ECO:0000256" key="7">
    <source>
        <dbReference type="SAM" id="MobiDB-lite"/>
    </source>
</evidence>
<dbReference type="SMART" id="SM00398">
    <property type="entry name" value="HMG"/>
    <property type="match status" value="1"/>
</dbReference>
<accession>A0A8S1HG72</accession>
<evidence type="ECO:0000256" key="2">
    <source>
        <dbReference type="ARBA" id="ARBA00023015"/>
    </source>
</evidence>